<accession>A0A1X0R0H9</accession>
<dbReference type="Gene3D" id="1.20.1280.50">
    <property type="match status" value="1"/>
</dbReference>
<dbReference type="EMBL" id="KV921943">
    <property type="protein sequence ID" value="ORE05496.1"/>
    <property type="molecule type" value="Genomic_DNA"/>
</dbReference>
<dbReference type="Proteomes" id="UP000242414">
    <property type="component" value="Unassembled WGS sequence"/>
</dbReference>
<dbReference type="SMART" id="SM00256">
    <property type="entry name" value="FBOX"/>
    <property type="match status" value="1"/>
</dbReference>
<feature type="domain" description="F-box" evidence="1">
    <location>
        <begin position="28"/>
        <end position="73"/>
    </location>
</feature>
<sequence>MHFINKLKIFKRLCNMCRRFSFLQHFEMVKIQQIPLHILDIILQDLPKKTLFQCRTVCLKWNSVVTKYLFKEVRISGDIKAFFDLWEVKETAGRIDPRECIKELSLEYIDHLSFEEFKQLVICCPNVKMLLVFPRLYETCVSTYLLEIDDDIKWKLEEIFADLPYQPTLHHYLKYKDSITNMSVPKHVTDLQFLQSFPSLQELTLPPRLAVSSVQDFAFIFDTCSNIDTLDITIEIDDVSHPVLNQDPYPSLTSLTIATFHSTIPSSLIHYISTRFVNLSTFYVYFVYPHNIVSLGETYSRFLDGRIAHPKYNFVFHFDVNDGAGRIITGIQREIAQMVTECLNATFKRRSVLPNVRNSLRISKQSFTANRMLLTTSLTNHGDKQMHCLVQSGLAFSDLINQHVLFESNLSQYLHQLAIEGEDSNIGLSENDYSSIEKCPLIYELTFFRVRLQPFENHVYRSVKILNISSAQVHVNFFQTLGTRCPHLEDVTLSGICVIGPDSTDSHVVIDLQDVKLRRLNLYSLKNGAFMNAPCLLTIKTLRKHLHIKVEGWKALAKITEEEAVECHAQKYSRYYIYCNDIQELTIHGKLVLLYSDDIDE</sequence>
<dbReference type="OrthoDB" id="6482909at2759"/>
<gene>
    <name evidence="2" type="ORF">BCV72DRAFT_330835</name>
</gene>
<dbReference type="PROSITE" id="PS50181">
    <property type="entry name" value="FBOX"/>
    <property type="match status" value="1"/>
</dbReference>
<dbReference type="InterPro" id="IPR001810">
    <property type="entry name" value="F-box_dom"/>
</dbReference>
<dbReference type="VEuPathDB" id="FungiDB:BCV72DRAFT_330835"/>
<dbReference type="InterPro" id="IPR036047">
    <property type="entry name" value="F-box-like_dom_sf"/>
</dbReference>
<evidence type="ECO:0000259" key="1">
    <source>
        <dbReference type="PROSITE" id="PS50181"/>
    </source>
</evidence>
<protein>
    <recommendedName>
        <fullName evidence="1">F-box domain-containing protein</fullName>
    </recommendedName>
</protein>
<dbReference type="SUPFAM" id="SSF81383">
    <property type="entry name" value="F-box domain"/>
    <property type="match status" value="1"/>
</dbReference>
<reference evidence="2" key="1">
    <citation type="journal article" date="2016" name="Proc. Natl. Acad. Sci. U.S.A.">
        <title>Lipid metabolic changes in an early divergent fungus govern the establishment of a mutualistic symbiosis with endobacteria.</title>
        <authorList>
            <person name="Lastovetsky O.A."/>
            <person name="Gaspar M.L."/>
            <person name="Mondo S.J."/>
            <person name="LaButti K.M."/>
            <person name="Sandor L."/>
            <person name="Grigoriev I.V."/>
            <person name="Henry S.A."/>
            <person name="Pawlowska T.E."/>
        </authorList>
    </citation>
    <scope>NUCLEOTIDE SEQUENCE [LARGE SCALE GENOMIC DNA]</scope>
    <source>
        <strain evidence="2">ATCC 52814</strain>
    </source>
</reference>
<dbReference type="AlphaFoldDB" id="A0A1X0R0H9"/>
<organism evidence="2">
    <name type="scientific">Rhizopus microsporus var. microsporus</name>
    <dbReference type="NCBI Taxonomy" id="86635"/>
    <lineage>
        <taxon>Eukaryota</taxon>
        <taxon>Fungi</taxon>
        <taxon>Fungi incertae sedis</taxon>
        <taxon>Mucoromycota</taxon>
        <taxon>Mucoromycotina</taxon>
        <taxon>Mucoromycetes</taxon>
        <taxon>Mucorales</taxon>
        <taxon>Mucorineae</taxon>
        <taxon>Rhizopodaceae</taxon>
        <taxon>Rhizopus</taxon>
    </lineage>
</organism>
<evidence type="ECO:0000313" key="2">
    <source>
        <dbReference type="EMBL" id="ORE05496.1"/>
    </source>
</evidence>
<name>A0A1X0R0H9_RHIZD</name>
<proteinExistence type="predicted"/>
<dbReference type="Pfam" id="PF00646">
    <property type="entry name" value="F-box"/>
    <property type="match status" value="1"/>
</dbReference>